<keyword evidence="2" id="KW-1133">Transmembrane helix</keyword>
<feature type="region of interest" description="Disordered" evidence="1">
    <location>
        <begin position="260"/>
        <end position="287"/>
    </location>
</feature>
<feature type="transmembrane region" description="Helical" evidence="2">
    <location>
        <begin position="48"/>
        <end position="69"/>
    </location>
</feature>
<keyword evidence="4" id="KW-1185">Reference proteome</keyword>
<comment type="caution">
    <text evidence="3">The sequence shown here is derived from an EMBL/GenBank/DDBJ whole genome shotgun (WGS) entry which is preliminary data.</text>
</comment>
<dbReference type="Proteomes" id="UP000734854">
    <property type="component" value="Unassembled WGS sequence"/>
</dbReference>
<protein>
    <submittedName>
        <fullName evidence="3">Uncharacterized protein</fullName>
    </submittedName>
</protein>
<proteinExistence type="predicted"/>
<dbReference type="AlphaFoldDB" id="A0A8J5I614"/>
<feature type="region of interest" description="Disordered" evidence="1">
    <location>
        <begin position="322"/>
        <end position="349"/>
    </location>
</feature>
<reference evidence="3 4" key="1">
    <citation type="submission" date="2020-08" db="EMBL/GenBank/DDBJ databases">
        <title>Plant Genome Project.</title>
        <authorList>
            <person name="Zhang R.-G."/>
        </authorList>
    </citation>
    <scope>NUCLEOTIDE SEQUENCE [LARGE SCALE GENOMIC DNA]</scope>
    <source>
        <tissue evidence="3">Rhizome</tissue>
    </source>
</reference>
<accession>A0A8J5I614</accession>
<evidence type="ECO:0000313" key="3">
    <source>
        <dbReference type="EMBL" id="KAG6537966.1"/>
    </source>
</evidence>
<organism evidence="3 4">
    <name type="scientific">Zingiber officinale</name>
    <name type="common">Ginger</name>
    <name type="synonym">Amomum zingiber</name>
    <dbReference type="NCBI Taxonomy" id="94328"/>
    <lineage>
        <taxon>Eukaryota</taxon>
        <taxon>Viridiplantae</taxon>
        <taxon>Streptophyta</taxon>
        <taxon>Embryophyta</taxon>
        <taxon>Tracheophyta</taxon>
        <taxon>Spermatophyta</taxon>
        <taxon>Magnoliopsida</taxon>
        <taxon>Liliopsida</taxon>
        <taxon>Zingiberales</taxon>
        <taxon>Zingiberaceae</taxon>
        <taxon>Zingiber</taxon>
    </lineage>
</organism>
<evidence type="ECO:0000313" key="4">
    <source>
        <dbReference type="Proteomes" id="UP000734854"/>
    </source>
</evidence>
<gene>
    <name evidence="3" type="ORF">ZIOFF_003069</name>
</gene>
<keyword evidence="2" id="KW-0812">Transmembrane</keyword>
<evidence type="ECO:0000256" key="1">
    <source>
        <dbReference type="SAM" id="MobiDB-lite"/>
    </source>
</evidence>
<keyword evidence="2" id="KW-0472">Membrane</keyword>
<dbReference type="EMBL" id="JACMSC010000001">
    <property type="protein sequence ID" value="KAG6537966.1"/>
    <property type="molecule type" value="Genomic_DNA"/>
</dbReference>
<evidence type="ECO:0000256" key="2">
    <source>
        <dbReference type="SAM" id="Phobius"/>
    </source>
</evidence>
<name>A0A8J5I614_ZINOF</name>
<sequence length="404" mass="44008">MSSSNSKTRRLCAFSSYNSGMPFCDTVEAVDRLALLLMEVMAAGATGALPALSEAPLASFFLLLFLLLFKNPKQSMFWRVRIDRFTQTRVLFLSQKRLLLNFNGFDLVSVELPFEGLQVKSWSDLQINSWSDLQIASLSGLQIVSGSGLQIKSWSDLQLNSGQVSRSSTDQASGSPLGRCPRISPQWRVISEHALTLPDSLPSASYNSHSSCGLSEVSSKEVGFGGGSWFRQLFHFLRHQRRPTLATSDVGRSLLSLTRPHVSATTSPPPLSPLHTTITRRETMPPLDRPRRLLALLARATSEPSSLCSLSLSSPLVGATSESSPFLSPELPQSCPPSSRRSRLRAVPVSSSRLSYPSSPFLSRHSLPLPVTVHKSDCGRRCSGSNCVPLPMCFSFGALAARGL</sequence>